<keyword evidence="3" id="KW-1185">Reference proteome</keyword>
<feature type="region of interest" description="Disordered" evidence="1">
    <location>
        <begin position="185"/>
        <end position="235"/>
    </location>
</feature>
<evidence type="ECO:0000313" key="3">
    <source>
        <dbReference type="Proteomes" id="UP000218231"/>
    </source>
</evidence>
<sequence>MARIALHAVGFDRHRRAPRQPGVAVQAGTFVPPALHRIGIDADGHDVQRIPEPRERRDVEVEAVIARPIVRDRTAVHPDGCIGRDAVELQFQVTSLVGGIEAEGTAIPADPARAVALRRIGGLDERLEACPVVRQRDGAPLAVVIVHRRRAARVARLGAQIRLFVRRRGRYDHVALMEQPARVEADPRRIDHRQRIGQPGGGQRHRQRAIARRAPGGGDGGQPRRQTQCQAGSGGCPEKLPPVDRHAFTASCSFAAAPGTATPPITVSTGAIAAVSRAQSARNPAASVPRSASRPKKAAGLPAAIRAATAGSSPSMPIALATAVAMSRCHPRRGSGALAARSPYAPRRPRTWRR</sequence>
<dbReference type="AlphaFoldDB" id="A0A2A2M371"/>
<reference evidence="2 3" key="1">
    <citation type="journal article" date="2017" name="Curr. Biol.">
        <title>Genome architecture and evolution of a unichromosomal asexual nematode.</title>
        <authorList>
            <person name="Fradin H."/>
            <person name="Zegar C."/>
            <person name="Gutwein M."/>
            <person name="Lucas J."/>
            <person name="Kovtun M."/>
            <person name="Corcoran D."/>
            <person name="Baugh L.R."/>
            <person name="Kiontke K."/>
            <person name="Gunsalus K."/>
            <person name="Fitch D.H."/>
            <person name="Piano F."/>
        </authorList>
    </citation>
    <scope>NUCLEOTIDE SEQUENCE [LARGE SCALE GENOMIC DNA]</scope>
    <source>
        <strain evidence="2">PF1309</strain>
    </source>
</reference>
<name>A0A2A2M371_9BILA</name>
<evidence type="ECO:0000256" key="1">
    <source>
        <dbReference type="SAM" id="MobiDB-lite"/>
    </source>
</evidence>
<gene>
    <name evidence="2" type="ORF">WR25_26857</name>
</gene>
<evidence type="ECO:0000313" key="2">
    <source>
        <dbReference type="EMBL" id="PAV92971.1"/>
    </source>
</evidence>
<comment type="caution">
    <text evidence="2">The sequence shown here is derived from an EMBL/GenBank/DDBJ whole genome shotgun (WGS) entry which is preliminary data.</text>
</comment>
<accession>A0A2A2M371</accession>
<feature type="region of interest" description="Disordered" evidence="1">
    <location>
        <begin position="332"/>
        <end position="354"/>
    </location>
</feature>
<proteinExistence type="predicted"/>
<organism evidence="2 3">
    <name type="scientific">Diploscapter pachys</name>
    <dbReference type="NCBI Taxonomy" id="2018661"/>
    <lineage>
        <taxon>Eukaryota</taxon>
        <taxon>Metazoa</taxon>
        <taxon>Ecdysozoa</taxon>
        <taxon>Nematoda</taxon>
        <taxon>Chromadorea</taxon>
        <taxon>Rhabditida</taxon>
        <taxon>Rhabditina</taxon>
        <taxon>Rhabditomorpha</taxon>
        <taxon>Rhabditoidea</taxon>
        <taxon>Rhabditidae</taxon>
        <taxon>Diploscapter</taxon>
    </lineage>
</organism>
<dbReference type="EMBL" id="LIAE01005849">
    <property type="protein sequence ID" value="PAV92971.1"/>
    <property type="molecule type" value="Genomic_DNA"/>
</dbReference>
<protein>
    <submittedName>
        <fullName evidence="2">Uncharacterized protein</fullName>
    </submittedName>
</protein>
<dbReference type="Proteomes" id="UP000218231">
    <property type="component" value="Unassembled WGS sequence"/>
</dbReference>